<feature type="active site" description="Charge relay system" evidence="1">
    <location>
        <position position="300"/>
    </location>
</feature>
<evidence type="ECO:0000313" key="5">
    <source>
        <dbReference type="Proteomes" id="UP001253287"/>
    </source>
</evidence>
<dbReference type="AlphaFoldDB" id="A0AAW8WKQ6"/>
<dbReference type="InterPro" id="IPR008391">
    <property type="entry name" value="AXE1_dom"/>
</dbReference>
<dbReference type="SUPFAM" id="SSF53474">
    <property type="entry name" value="alpha/beta-Hydrolases"/>
    <property type="match status" value="1"/>
</dbReference>
<dbReference type="Pfam" id="PF05448">
    <property type="entry name" value="AXE1"/>
    <property type="match status" value="1"/>
</dbReference>
<dbReference type="GO" id="GO:0005976">
    <property type="term" value="P:polysaccharide metabolic process"/>
    <property type="evidence" value="ECO:0007669"/>
    <property type="project" value="TreeGrafter"/>
</dbReference>
<dbReference type="EMBL" id="JAVTXN010000025">
    <property type="protein sequence ID" value="MDT9609680.1"/>
    <property type="molecule type" value="Genomic_DNA"/>
</dbReference>
<sequence>MKDSMSLKDMESYRGRLEVPDDFDSFWSKEIKKIEAKPFKLIKRNFGDNIKNVVFYDLFFKGTDNGIVHAKCIFPAHEKNIPVVFYFHGYMGQALDWVDFMQYAAIGVGVVAMDVRGQQGQSVDNGTYAGNTVLGHIIRGAVDGPDHLFYKNVYLDVYTLIETVADMSRVDKEHLYSWGGSQGGALSLIAAALNPRIKKCATQYPFLSDFKHVLEMGDRGLPYDELFRYFKFYDPFHKTEDKLMRTLSYIDVKNFAHRIKCPVLMFTGLEDDTCFPATQFAIFNRIESPKKHMLLPEYGHEAMFYYVDSAAFNWLFDTKFPENPPDTSSNALE</sequence>
<dbReference type="PANTHER" id="PTHR40111">
    <property type="entry name" value="CEPHALOSPORIN-C DEACETYLASE"/>
    <property type="match status" value="1"/>
</dbReference>
<dbReference type="InterPro" id="IPR039069">
    <property type="entry name" value="CE7"/>
</dbReference>
<dbReference type="RefSeq" id="WP_148238986.1">
    <property type="nucleotide sequence ID" value="NZ_JASOID010000062.1"/>
</dbReference>
<gene>
    <name evidence="4" type="ORF">RON39_05995</name>
</gene>
<name>A0AAW8WKQ6_9LACO</name>
<evidence type="ECO:0000259" key="3">
    <source>
        <dbReference type="Pfam" id="PF05448"/>
    </source>
</evidence>
<evidence type="ECO:0000313" key="4">
    <source>
        <dbReference type="EMBL" id="MDT9609680.1"/>
    </source>
</evidence>
<accession>A0AAW8WKQ6</accession>
<protein>
    <submittedName>
        <fullName evidence="4">Acetylxylan esterase</fullName>
    </submittedName>
</protein>
<organism evidence="4 5">
    <name type="scientific">Lactobacillus crispatus</name>
    <dbReference type="NCBI Taxonomy" id="47770"/>
    <lineage>
        <taxon>Bacteria</taxon>
        <taxon>Bacillati</taxon>
        <taxon>Bacillota</taxon>
        <taxon>Bacilli</taxon>
        <taxon>Lactobacillales</taxon>
        <taxon>Lactobacillaceae</taxon>
        <taxon>Lactobacillus</taxon>
    </lineage>
</organism>
<dbReference type="GO" id="GO:0052689">
    <property type="term" value="F:carboxylic ester hydrolase activity"/>
    <property type="evidence" value="ECO:0007669"/>
    <property type="project" value="TreeGrafter"/>
</dbReference>
<feature type="binding site" evidence="2">
    <location>
        <position position="90"/>
    </location>
    <ligand>
        <name>substrate</name>
    </ligand>
</feature>
<dbReference type="InterPro" id="IPR029058">
    <property type="entry name" value="AB_hydrolase_fold"/>
</dbReference>
<proteinExistence type="predicted"/>
<dbReference type="PANTHER" id="PTHR40111:SF1">
    <property type="entry name" value="CEPHALOSPORIN-C DEACETYLASE"/>
    <property type="match status" value="1"/>
</dbReference>
<comment type="caution">
    <text evidence="4">The sequence shown here is derived from an EMBL/GenBank/DDBJ whole genome shotgun (WGS) entry which is preliminary data.</text>
</comment>
<feature type="active site" description="Charge relay system" evidence="1">
    <location>
        <position position="271"/>
    </location>
</feature>
<evidence type="ECO:0000256" key="2">
    <source>
        <dbReference type="PIRSR" id="PIRSR639069-2"/>
    </source>
</evidence>
<dbReference type="Proteomes" id="UP001253287">
    <property type="component" value="Unassembled WGS sequence"/>
</dbReference>
<feature type="domain" description="Acetyl xylan esterase" evidence="3">
    <location>
        <begin position="4"/>
        <end position="316"/>
    </location>
</feature>
<evidence type="ECO:0000256" key="1">
    <source>
        <dbReference type="PIRSR" id="PIRSR639069-1"/>
    </source>
</evidence>
<dbReference type="Gene3D" id="3.40.50.1820">
    <property type="entry name" value="alpha/beta hydrolase"/>
    <property type="match status" value="1"/>
</dbReference>
<feature type="active site" description="Nucleophile" evidence="1">
    <location>
        <position position="181"/>
    </location>
</feature>
<reference evidence="4" key="1">
    <citation type="submission" date="2023-08" db="EMBL/GenBank/DDBJ databases">
        <title>Lactobacillus from the Female Urinary Tract.</title>
        <authorList>
            <person name="Stegman N."/>
            <person name="Jackson B."/>
            <person name="Steiling M."/>
            <person name="Sedano C."/>
            <person name="Wolfe A."/>
            <person name="Putonti C."/>
        </authorList>
    </citation>
    <scope>NUCLEOTIDE SEQUENCE</scope>
    <source>
        <strain evidence="4">UMB5661</strain>
    </source>
</reference>